<accession>A0ABQ6FL91</accession>
<dbReference type="Gene3D" id="3.90.1200.10">
    <property type="match status" value="1"/>
</dbReference>
<name>A0ABQ6FL91_9CHLR</name>
<dbReference type="InterPro" id="IPR011009">
    <property type="entry name" value="Kinase-like_dom_sf"/>
</dbReference>
<gene>
    <name evidence="2" type="ORF">KDH_12120</name>
</gene>
<comment type="caution">
    <text evidence="2">The sequence shown here is derived from an EMBL/GenBank/DDBJ whole genome shotgun (WGS) entry which is preliminary data.</text>
</comment>
<dbReference type="Proteomes" id="UP001344906">
    <property type="component" value="Unassembled WGS sequence"/>
</dbReference>
<dbReference type="InterPro" id="IPR002575">
    <property type="entry name" value="Aminoglycoside_PTrfase"/>
</dbReference>
<reference evidence="2 3" key="1">
    <citation type="submission" date="2023-02" db="EMBL/GenBank/DDBJ databases">
        <title>Dictyobacter halimunensis sp. nov., a new member of the class Ktedonobacteria from forest soil in a geothermal area.</title>
        <authorList>
            <person name="Rachmania M.K."/>
            <person name="Ningsih F."/>
            <person name="Sakai Y."/>
            <person name="Yabe S."/>
            <person name="Yokota A."/>
            <person name="Sjamsuridzal W."/>
        </authorList>
    </citation>
    <scope>NUCLEOTIDE SEQUENCE [LARGE SCALE GENOMIC DNA]</scope>
    <source>
        <strain evidence="2 3">S3.2.2.5</strain>
    </source>
</reference>
<proteinExistence type="predicted"/>
<keyword evidence="3" id="KW-1185">Reference proteome</keyword>
<evidence type="ECO:0000313" key="3">
    <source>
        <dbReference type="Proteomes" id="UP001344906"/>
    </source>
</evidence>
<dbReference type="Pfam" id="PF01636">
    <property type="entry name" value="APH"/>
    <property type="match status" value="1"/>
</dbReference>
<protein>
    <recommendedName>
        <fullName evidence="1">Aminoglycoside phosphotransferase domain-containing protein</fullName>
    </recommendedName>
</protein>
<evidence type="ECO:0000259" key="1">
    <source>
        <dbReference type="Pfam" id="PF01636"/>
    </source>
</evidence>
<evidence type="ECO:0000313" key="2">
    <source>
        <dbReference type="EMBL" id="GLV54364.1"/>
    </source>
</evidence>
<dbReference type="EMBL" id="BSRI01000001">
    <property type="protein sequence ID" value="GLV54364.1"/>
    <property type="molecule type" value="Genomic_DNA"/>
</dbReference>
<dbReference type="SUPFAM" id="SSF56112">
    <property type="entry name" value="Protein kinase-like (PK-like)"/>
    <property type="match status" value="1"/>
</dbReference>
<organism evidence="2 3">
    <name type="scientific">Dictyobacter halimunensis</name>
    <dbReference type="NCBI Taxonomy" id="3026934"/>
    <lineage>
        <taxon>Bacteria</taxon>
        <taxon>Bacillati</taxon>
        <taxon>Chloroflexota</taxon>
        <taxon>Ktedonobacteria</taxon>
        <taxon>Ktedonobacterales</taxon>
        <taxon>Dictyobacteraceae</taxon>
        <taxon>Dictyobacter</taxon>
    </lineage>
</organism>
<sequence>MPITPGLSGARIQRHQITLKAPQGPKQASLVTKEAGLLERSILTILNEQGQQAIPFSHTLDLTTDGPALLCLQDLNPLPESASEQASPPSLLLQKAQGLAAIHVANRGQREAFSWLPRADRSYVTTYIQQRFWRPAWERVVHNSVFIQLFGTEIPQVEAAAAIIADEMDALYQENNMLTLVHADLNPSNVMIYENTPYFIDWELPRYGSFYLDLPHLFPTLEQAEYYRQALGETEIRITPEEFAVRYRIAARFIGLRYIWLPLKAWQEDHTRTTRIRHYLSMILQ</sequence>
<feature type="domain" description="Aminoglycoside phosphotransferase" evidence="1">
    <location>
        <begin position="33"/>
        <end position="218"/>
    </location>
</feature>